<organism evidence="1 2">
    <name type="scientific">Sphaerobolus stellatus (strain SS14)</name>
    <dbReference type="NCBI Taxonomy" id="990650"/>
    <lineage>
        <taxon>Eukaryota</taxon>
        <taxon>Fungi</taxon>
        <taxon>Dikarya</taxon>
        <taxon>Basidiomycota</taxon>
        <taxon>Agaricomycotina</taxon>
        <taxon>Agaricomycetes</taxon>
        <taxon>Phallomycetidae</taxon>
        <taxon>Geastrales</taxon>
        <taxon>Sphaerobolaceae</taxon>
        <taxon>Sphaerobolus</taxon>
    </lineage>
</organism>
<proteinExistence type="predicted"/>
<evidence type="ECO:0000313" key="1">
    <source>
        <dbReference type="EMBL" id="KIJ40120.1"/>
    </source>
</evidence>
<evidence type="ECO:0000313" key="2">
    <source>
        <dbReference type="Proteomes" id="UP000054279"/>
    </source>
</evidence>
<dbReference type="AlphaFoldDB" id="A0A0C9VPN2"/>
<dbReference type="EMBL" id="KN837146">
    <property type="protein sequence ID" value="KIJ40120.1"/>
    <property type="molecule type" value="Genomic_DNA"/>
</dbReference>
<accession>A0A0C9VPN2</accession>
<gene>
    <name evidence="1" type="ORF">M422DRAFT_32385</name>
</gene>
<dbReference type="Proteomes" id="UP000054279">
    <property type="component" value="Unassembled WGS sequence"/>
</dbReference>
<sequence length="96" mass="9990">MACCLKTAVRSTPLSCPSFASVLKIAPVPRSSGATSLNENGERGSALLLQSPIRRVDTCLPPIAVRTAGTPPLSPILPYSATASKERALQDLTIVS</sequence>
<protein>
    <submittedName>
        <fullName evidence="1">Uncharacterized protein</fullName>
    </submittedName>
</protein>
<name>A0A0C9VPN2_SPHS4</name>
<dbReference type="HOGENOM" id="CLU_2361094_0_0_1"/>
<reference evidence="1 2" key="1">
    <citation type="submission" date="2014-06" db="EMBL/GenBank/DDBJ databases">
        <title>Evolutionary Origins and Diversification of the Mycorrhizal Mutualists.</title>
        <authorList>
            <consortium name="DOE Joint Genome Institute"/>
            <consortium name="Mycorrhizal Genomics Consortium"/>
            <person name="Kohler A."/>
            <person name="Kuo A."/>
            <person name="Nagy L.G."/>
            <person name="Floudas D."/>
            <person name="Copeland A."/>
            <person name="Barry K.W."/>
            <person name="Cichocki N."/>
            <person name="Veneault-Fourrey C."/>
            <person name="LaButti K."/>
            <person name="Lindquist E.A."/>
            <person name="Lipzen A."/>
            <person name="Lundell T."/>
            <person name="Morin E."/>
            <person name="Murat C."/>
            <person name="Riley R."/>
            <person name="Ohm R."/>
            <person name="Sun H."/>
            <person name="Tunlid A."/>
            <person name="Henrissat B."/>
            <person name="Grigoriev I.V."/>
            <person name="Hibbett D.S."/>
            <person name="Martin F."/>
        </authorList>
    </citation>
    <scope>NUCLEOTIDE SEQUENCE [LARGE SCALE GENOMIC DNA]</scope>
    <source>
        <strain evidence="1 2">SS14</strain>
    </source>
</reference>
<keyword evidence="2" id="KW-1185">Reference proteome</keyword>